<evidence type="ECO:0000256" key="4">
    <source>
        <dbReference type="ARBA" id="ARBA00022833"/>
    </source>
</evidence>
<keyword evidence="5 7" id="KW-0560">Oxidoreductase</keyword>
<evidence type="ECO:0000313" key="7">
    <source>
        <dbReference type="EMBL" id="KJL35149.1"/>
    </source>
</evidence>
<dbReference type="Pfam" id="PF00107">
    <property type="entry name" value="ADH_zinc_N"/>
    <property type="match status" value="1"/>
</dbReference>
<dbReference type="InterPro" id="IPR036291">
    <property type="entry name" value="NAD(P)-bd_dom_sf"/>
</dbReference>
<organism evidence="7 8">
    <name type="scientific">Microbacterium azadirachtae</name>
    <dbReference type="NCBI Taxonomy" id="582680"/>
    <lineage>
        <taxon>Bacteria</taxon>
        <taxon>Bacillati</taxon>
        <taxon>Actinomycetota</taxon>
        <taxon>Actinomycetes</taxon>
        <taxon>Micrococcales</taxon>
        <taxon>Microbacteriaceae</taxon>
        <taxon>Microbacterium</taxon>
    </lineage>
</organism>
<name>A0A0F0LR21_9MICO</name>
<evidence type="ECO:0000256" key="2">
    <source>
        <dbReference type="ARBA" id="ARBA00008072"/>
    </source>
</evidence>
<dbReference type="PANTHER" id="PTHR43350:SF19">
    <property type="entry name" value="D-GULOSIDE 3-DEHYDROGENASE"/>
    <property type="match status" value="1"/>
</dbReference>
<comment type="caution">
    <text evidence="7">The sequence shown here is derived from an EMBL/GenBank/DDBJ whole genome shotgun (WGS) entry which is preliminary data.</text>
</comment>
<dbReference type="EC" id="1.1.1.14" evidence="7"/>
<accession>A0A0F0LR21</accession>
<dbReference type="STRING" id="582680.RS86_00532"/>
<feature type="domain" description="Alcohol dehydrogenase-like C-terminal" evidence="6">
    <location>
        <begin position="143"/>
        <end position="246"/>
    </location>
</feature>
<gene>
    <name evidence="7" type="primary">gutB</name>
    <name evidence="7" type="ORF">RS86_00532</name>
</gene>
<dbReference type="InterPro" id="IPR011032">
    <property type="entry name" value="GroES-like_sf"/>
</dbReference>
<evidence type="ECO:0000256" key="3">
    <source>
        <dbReference type="ARBA" id="ARBA00022723"/>
    </source>
</evidence>
<reference evidence="7 8" key="1">
    <citation type="submission" date="2015-02" db="EMBL/GenBank/DDBJ databases">
        <title>Draft genome sequences of ten Microbacterium spp. with emphasis on heavy metal contaminated environments.</title>
        <authorList>
            <person name="Corretto E."/>
        </authorList>
    </citation>
    <scope>NUCLEOTIDE SEQUENCE [LARGE SCALE GENOMIC DNA]</scope>
    <source>
        <strain evidence="7 8">ARN176</strain>
    </source>
</reference>
<dbReference type="GO" id="GO:0003939">
    <property type="term" value="F:L-iditol 2-dehydrogenase (NAD+) activity"/>
    <property type="evidence" value="ECO:0007669"/>
    <property type="project" value="UniProtKB-EC"/>
</dbReference>
<comment type="similarity">
    <text evidence="2">Belongs to the zinc-containing alcohol dehydrogenase family.</text>
</comment>
<evidence type="ECO:0000256" key="1">
    <source>
        <dbReference type="ARBA" id="ARBA00001947"/>
    </source>
</evidence>
<dbReference type="InterPro" id="IPR013149">
    <property type="entry name" value="ADH-like_C"/>
</dbReference>
<dbReference type="Gene3D" id="3.40.50.720">
    <property type="entry name" value="NAD(P)-binding Rossmann-like Domain"/>
    <property type="match status" value="1"/>
</dbReference>
<proteinExistence type="inferred from homology"/>
<evidence type="ECO:0000313" key="8">
    <source>
        <dbReference type="Proteomes" id="UP000033740"/>
    </source>
</evidence>
<dbReference type="PANTHER" id="PTHR43350">
    <property type="entry name" value="NAD-DEPENDENT ALCOHOL DEHYDROGENASE"/>
    <property type="match status" value="1"/>
</dbReference>
<evidence type="ECO:0000259" key="6">
    <source>
        <dbReference type="Pfam" id="PF00107"/>
    </source>
</evidence>
<sequence>MERQQIVFTDLGEVTTGTGELSTDLNKDQILVRTLYSFVSTGTELAKLTGRQTVAFPYIPGNRAVCEVLQIGAAVTDVAVGDVVMSHTPHASHAVTSGFRVRVPSSVEPRDAAAAALALVAMTAVRVSAPELGDRVVVLGLGGVGIIAAQLFEAAGISVVGVDASPQRLALATACGVSDVVLGGTPDTTDDVLNITGRPGAEIVVEATGLPALVEQGLAVAKRGGQLVLLGSPRGAHEVDLTSILNHIHLWQEHGTVTVKGAHEWQFPVYSDPFTRHSIQRNAETIFSLLERGKLDLSATIGQVVPPRDAREAYEGMLVAPAEWAGVLFDWSVG</sequence>
<dbReference type="PATRIC" id="fig|582680.6.peg.547"/>
<dbReference type="Proteomes" id="UP000033740">
    <property type="component" value="Unassembled WGS sequence"/>
</dbReference>
<keyword evidence="8" id="KW-1185">Reference proteome</keyword>
<dbReference type="GO" id="GO:0046872">
    <property type="term" value="F:metal ion binding"/>
    <property type="evidence" value="ECO:0007669"/>
    <property type="project" value="UniProtKB-KW"/>
</dbReference>
<comment type="cofactor">
    <cofactor evidence="1">
        <name>Zn(2+)</name>
        <dbReference type="ChEBI" id="CHEBI:29105"/>
    </cofactor>
</comment>
<dbReference type="RefSeq" id="WP_052680026.1">
    <property type="nucleotide sequence ID" value="NZ_JYIX01000024.1"/>
</dbReference>
<dbReference type="AlphaFoldDB" id="A0A0F0LR21"/>
<protein>
    <submittedName>
        <fullName evidence="7">Sorbitol dehydrogenase</fullName>
        <ecNumber evidence="7">1.1.1.14</ecNumber>
    </submittedName>
</protein>
<dbReference type="SUPFAM" id="SSF51735">
    <property type="entry name" value="NAD(P)-binding Rossmann-fold domains"/>
    <property type="match status" value="1"/>
</dbReference>
<keyword evidence="4" id="KW-0862">Zinc</keyword>
<dbReference type="SUPFAM" id="SSF50129">
    <property type="entry name" value="GroES-like"/>
    <property type="match status" value="1"/>
</dbReference>
<dbReference type="Gene3D" id="3.90.180.10">
    <property type="entry name" value="Medium-chain alcohol dehydrogenases, catalytic domain"/>
    <property type="match status" value="2"/>
</dbReference>
<evidence type="ECO:0000256" key="5">
    <source>
        <dbReference type="ARBA" id="ARBA00023002"/>
    </source>
</evidence>
<dbReference type="EMBL" id="JYIX01000024">
    <property type="protein sequence ID" value="KJL35149.1"/>
    <property type="molecule type" value="Genomic_DNA"/>
</dbReference>
<keyword evidence="3" id="KW-0479">Metal-binding</keyword>